<feature type="compositionally biased region" description="Acidic residues" evidence="1">
    <location>
        <begin position="139"/>
        <end position="148"/>
    </location>
</feature>
<name>A0A151SDC4_CAJCA</name>
<dbReference type="Gramene" id="C.cajan_25272.t">
    <property type="protein sequence ID" value="C.cajan_25272.t.cds1"/>
    <property type="gene ID" value="C.cajan_25272"/>
</dbReference>
<feature type="compositionally biased region" description="Low complexity" evidence="1">
    <location>
        <begin position="1"/>
        <end position="20"/>
    </location>
</feature>
<dbReference type="EMBL" id="KQ483420">
    <property type="protein sequence ID" value="KYP52787.1"/>
    <property type="molecule type" value="Genomic_DNA"/>
</dbReference>
<evidence type="ECO:0000313" key="3">
    <source>
        <dbReference type="Proteomes" id="UP000075243"/>
    </source>
</evidence>
<feature type="region of interest" description="Disordered" evidence="1">
    <location>
        <begin position="1"/>
        <end position="46"/>
    </location>
</feature>
<reference evidence="2" key="1">
    <citation type="journal article" date="2012" name="Nat. Biotechnol.">
        <title>Draft genome sequence of pigeonpea (Cajanus cajan), an orphan legume crop of resource-poor farmers.</title>
        <authorList>
            <person name="Varshney R.K."/>
            <person name="Chen W."/>
            <person name="Li Y."/>
            <person name="Bharti A.K."/>
            <person name="Saxena R.K."/>
            <person name="Schlueter J.A."/>
            <person name="Donoghue M.T."/>
            <person name="Azam S."/>
            <person name="Fan G."/>
            <person name="Whaley A.M."/>
            <person name="Farmer A.D."/>
            <person name="Sheridan J."/>
            <person name="Iwata A."/>
            <person name="Tuteja R."/>
            <person name="Penmetsa R.V."/>
            <person name="Wu W."/>
            <person name="Upadhyaya H.D."/>
            <person name="Yang S.P."/>
            <person name="Shah T."/>
            <person name="Saxena K.B."/>
            <person name="Michael T."/>
            <person name="McCombie W.R."/>
            <person name="Yang B."/>
            <person name="Zhang G."/>
            <person name="Yang H."/>
            <person name="Wang J."/>
            <person name="Spillane C."/>
            <person name="Cook D.R."/>
            <person name="May G.D."/>
            <person name="Xu X."/>
            <person name="Jackson S.A."/>
        </authorList>
    </citation>
    <scope>NUCLEOTIDE SEQUENCE [LARGE SCALE GENOMIC DNA]</scope>
</reference>
<feature type="compositionally biased region" description="Low complexity" evidence="1">
    <location>
        <begin position="28"/>
        <end position="37"/>
    </location>
</feature>
<proteinExistence type="predicted"/>
<dbReference type="Proteomes" id="UP000075243">
    <property type="component" value="Unassembled WGS sequence"/>
</dbReference>
<protein>
    <submittedName>
        <fullName evidence="2">Uncharacterized protein</fullName>
    </submittedName>
</protein>
<accession>A0A151SDC4</accession>
<keyword evidence="3" id="KW-1185">Reference proteome</keyword>
<feature type="compositionally biased region" description="Basic and acidic residues" evidence="1">
    <location>
        <begin position="125"/>
        <end position="138"/>
    </location>
</feature>
<organism evidence="2 3">
    <name type="scientific">Cajanus cajan</name>
    <name type="common">Pigeon pea</name>
    <name type="synonym">Cajanus indicus</name>
    <dbReference type="NCBI Taxonomy" id="3821"/>
    <lineage>
        <taxon>Eukaryota</taxon>
        <taxon>Viridiplantae</taxon>
        <taxon>Streptophyta</taxon>
        <taxon>Embryophyta</taxon>
        <taxon>Tracheophyta</taxon>
        <taxon>Spermatophyta</taxon>
        <taxon>Magnoliopsida</taxon>
        <taxon>eudicotyledons</taxon>
        <taxon>Gunneridae</taxon>
        <taxon>Pentapetalae</taxon>
        <taxon>rosids</taxon>
        <taxon>fabids</taxon>
        <taxon>Fabales</taxon>
        <taxon>Fabaceae</taxon>
        <taxon>Papilionoideae</taxon>
        <taxon>50 kb inversion clade</taxon>
        <taxon>NPAAA clade</taxon>
        <taxon>indigoferoid/millettioid clade</taxon>
        <taxon>Phaseoleae</taxon>
        <taxon>Cajanus</taxon>
    </lineage>
</organism>
<sequence length="260" mass="29699">MQGNQGWRNNNNNQGYGWRNEAGPSNRPPQQQQQHQPDYPSMHERTSKLEDTLNQFMHVSMNNQKNIEASIKNLEVQVGQLAKQLADMSGGPFSANTKTNPKEHCKAITTRSGKVVGGDVGVSENNEKNNKEENNELKEVEEESEKNEEENNKSESVDSEKKREKNGVEKEKNKKKGKEVISNVPVRNLPYPHAPSKKGKERQFLRFLDIIKKLQINIPFTEAMEQIPTYAQFMKELLTKKRRILEEEIVELEAGCSAII</sequence>
<feature type="region of interest" description="Disordered" evidence="1">
    <location>
        <begin position="109"/>
        <end position="197"/>
    </location>
</feature>
<feature type="compositionally biased region" description="Basic and acidic residues" evidence="1">
    <location>
        <begin position="149"/>
        <end position="172"/>
    </location>
</feature>
<gene>
    <name evidence="2" type="ORF">KK1_025322</name>
</gene>
<dbReference type="AlphaFoldDB" id="A0A151SDC4"/>
<evidence type="ECO:0000313" key="2">
    <source>
        <dbReference type="EMBL" id="KYP52787.1"/>
    </source>
</evidence>
<evidence type="ECO:0000256" key="1">
    <source>
        <dbReference type="SAM" id="MobiDB-lite"/>
    </source>
</evidence>